<feature type="region of interest" description="Disordered" evidence="4">
    <location>
        <begin position="59"/>
        <end position="99"/>
    </location>
</feature>
<keyword evidence="3" id="KW-0539">Nucleus</keyword>
<dbReference type="PANTHER" id="PTHR10816">
    <property type="entry name" value="MYELIN TRANSCRIPTION FACTOR 1-RELATED"/>
    <property type="match status" value="1"/>
</dbReference>
<dbReference type="CDD" id="cd16511">
    <property type="entry name" value="vRING-HC_IRF2BP1-like"/>
    <property type="match status" value="1"/>
</dbReference>
<dbReference type="GO" id="GO:0003714">
    <property type="term" value="F:transcription corepressor activity"/>
    <property type="evidence" value="ECO:0007669"/>
    <property type="project" value="TreeGrafter"/>
</dbReference>
<dbReference type="Gene3D" id="1.10.10.1580">
    <property type="entry name" value="Interferon regulatory factor 2-binding protein"/>
    <property type="match status" value="1"/>
</dbReference>
<feature type="compositionally biased region" description="Gly residues" evidence="4">
    <location>
        <begin position="460"/>
        <end position="478"/>
    </location>
</feature>
<comment type="subcellular location">
    <subcellularLocation>
        <location evidence="1">Nucleus</location>
    </subcellularLocation>
</comment>
<feature type="compositionally biased region" description="Basic and acidic residues" evidence="4">
    <location>
        <begin position="680"/>
        <end position="703"/>
    </location>
</feature>
<feature type="region of interest" description="Disordered" evidence="4">
    <location>
        <begin position="272"/>
        <end position="509"/>
    </location>
</feature>
<evidence type="ECO:0000256" key="1">
    <source>
        <dbReference type="ARBA" id="ARBA00004123"/>
    </source>
</evidence>
<dbReference type="AlphaFoldDB" id="A0A2C9GPI3"/>
<feature type="compositionally biased region" description="Gly residues" evidence="4">
    <location>
        <begin position="384"/>
        <end position="394"/>
    </location>
</feature>
<feature type="compositionally biased region" description="Basic residues" evidence="4">
    <location>
        <begin position="775"/>
        <end position="791"/>
    </location>
</feature>
<name>A0A2C9GPI3_ANOAR</name>
<feature type="compositionally biased region" description="Gly residues" evidence="4">
    <location>
        <begin position="272"/>
        <end position="286"/>
    </location>
</feature>
<feature type="domain" description="Interferon regulatory factor 2-binding protein 1/2-like zinc finger" evidence="5">
    <location>
        <begin position="6"/>
        <end position="57"/>
    </location>
</feature>
<dbReference type="SUPFAM" id="SSF57850">
    <property type="entry name" value="RING/U-box"/>
    <property type="match status" value="1"/>
</dbReference>
<evidence type="ECO:0000256" key="4">
    <source>
        <dbReference type="SAM" id="MobiDB-lite"/>
    </source>
</evidence>
<evidence type="ECO:0000313" key="8">
    <source>
        <dbReference type="Proteomes" id="UP000075840"/>
    </source>
</evidence>
<evidence type="ECO:0000259" key="6">
    <source>
        <dbReference type="Pfam" id="PF25454"/>
    </source>
</evidence>
<proteinExistence type="inferred from homology"/>
<dbReference type="Pfam" id="PF11261">
    <property type="entry name" value="IRF-2BP1_2"/>
    <property type="match status" value="1"/>
</dbReference>
<feature type="compositionally biased region" description="Low complexity" evidence="4">
    <location>
        <begin position="608"/>
        <end position="631"/>
    </location>
</feature>
<evidence type="ECO:0000256" key="3">
    <source>
        <dbReference type="ARBA" id="ARBA00023242"/>
    </source>
</evidence>
<dbReference type="FunFam" id="1.10.10.1580:FF:000001">
    <property type="entry name" value="interferon regulatory factor 2-binding protein 2"/>
    <property type="match status" value="1"/>
</dbReference>
<evidence type="ECO:0000259" key="5">
    <source>
        <dbReference type="Pfam" id="PF11261"/>
    </source>
</evidence>
<feature type="region of interest" description="Disordered" evidence="4">
    <location>
        <begin position="606"/>
        <end position="791"/>
    </location>
</feature>
<feature type="domain" description="Interferon regulatory factor 2-binding protein 1/2-like C3HC4 zinc finger" evidence="6">
    <location>
        <begin position="514"/>
        <end position="585"/>
    </location>
</feature>
<comment type="similarity">
    <text evidence="2">Belongs to the IRF2BP family.</text>
</comment>
<feature type="compositionally biased region" description="Acidic residues" evidence="4">
    <location>
        <begin position="665"/>
        <end position="679"/>
    </location>
</feature>
<dbReference type="Pfam" id="PF25454">
    <property type="entry name" value="zf-C3HC4_IRF-2BP1_2"/>
    <property type="match status" value="1"/>
</dbReference>
<dbReference type="InterPro" id="IPR057414">
    <property type="entry name" value="Zf-C3HC4_IRF-2BP1_2"/>
</dbReference>
<feature type="compositionally biased region" description="Pro residues" evidence="4">
    <location>
        <begin position="312"/>
        <end position="328"/>
    </location>
</feature>
<evidence type="ECO:0000313" key="7">
    <source>
        <dbReference type="EnsemblMetazoa" id="AARA016648-PA"/>
    </source>
</evidence>
<feature type="compositionally biased region" description="Polar residues" evidence="4">
    <location>
        <begin position="740"/>
        <end position="754"/>
    </location>
</feature>
<feature type="compositionally biased region" description="Gly residues" evidence="4">
    <location>
        <begin position="61"/>
        <end position="78"/>
    </location>
</feature>
<dbReference type="GO" id="GO:0005634">
    <property type="term" value="C:nucleus"/>
    <property type="evidence" value="ECO:0007669"/>
    <property type="project" value="UniProtKB-SubCell"/>
</dbReference>
<feature type="compositionally biased region" description="Basic and acidic residues" evidence="4">
    <location>
        <begin position="83"/>
        <end position="92"/>
    </location>
</feature>
<feature type="region of interest" description="Disordered" evidence="4">
    <location>
        <begin position="163"/>
        <end position="224"/>
    </location>
</feature>
<keyword evidence="8" id="KW-1185">Reference proteome</keyword>
<dbReference type="InterPro" id="IPR044882">
    <property type="entry name" value="I2BP1/2_C3HC4-RING_sf"/>
</dbReference>
<dbReference type="InterPro" id="IPR022750">
    <property type="entry name" value="IRF-2BP1_2-like_Znf"/>
</dbReference>
<dbReference type="VEuPathDB" id="VectorBase:AARA016648"/>
<dbReference type="PANTHER" id="PTHR10816:SF19">
    <property type="entry name" value="PROTEIN INTERACTING WITH TTK69 AND SIN3A, ISOFORM D"/>
    <property type="match status" value="1"/>
</dbReference>
<feature type="compositionally biased region" description="Pro residues" evidence="4">
    <location>
        <begin position="479"/>
        <end position="491"/>
    </location>
</feature>
<feature type="compositionally biased region" description="Pro residues" evidence="4">
    <location>
        <begin position="443"/>
        <end position="459"/>
    </location>
</feature>
<feature type="compositionally biased region" description="Low complexity" evidence="4">
    <location>
        <begin position="329"/>
        <end position="363"/>
    </location>
</feature>
<organism evidence="7 8">
    <name type="scientific">Anopheles arabiensis</name>
    <name type="common">Mosquito</name>
    <dbReference type="NCBI Taxonomy" id="7173"/>
    <lineage>
        <taxon>Eukaryota</taxon>
        <taxon>Metazoa</taxon>
        <taxon>Ecdysozoa</taxon>
        <taxon>Arthropoda</taxon>
        <taxon>Hexapoda</taxon>
        <taxon>Insecta</taxon>
        <taxon>Pterygota</taxon>
        <taxon>Neoptera</taxon>
        <taxon>Endopterygota</taxon>
        <taxon>Diptera</taxon>
        <taxon>Nematocera</taxon>
        <taxon>Culicoidea</taxon>
        <taxon>Culicidae</taxon>
        <taxon>Anophelinae</taxon>
        <taxon>Anopheles</taxon>
    </lineage>
</organism>
<sequence length="791" mass="80804">MSVQAKRQHCYLCDLPRMPWAMIHDFSEAVCRGCVNYEGADRIELVLDTARQMKRIHSAASGGGAGGGSGGVGVGAGSSSGKRGHENGELSHRSVPTAAGPHHYSVRTGPNGSTLVDFAPKHDPHDIASVRAGARMQQHMPPHHMAPHGAGRQQVPPALSVNLKRPPPDDDDHQMEGPTGSAKRGAGDDPTVAIQRPPLTRGESLPAVPFVPDRQPTYKDKHPLRTGSFDTFKPLDQKQQNVGIFVNAPVMPRVYPNVIPIAPASMGGGGGGGGGGVGGGGGGGDGTPPAPSVAPLQSPMANLMSITETLPPGSPRNGPSPPGPPPPRTASRGSQHSPNSSGSSSGRRSSGSRHVSSTTVTSSEAQQPNSSLPGSGGSTTPNGGSAGGPNGGNAGTPPVPMGPLGPGQQMSQQVPPPPPQSQSQSQPPDGVPPGLGGGSAGPGPNPAGPNASPAPPGSAGPPGSGNGGPPGSGGAGGPPGGPGGLPPPPPGSGATNAPPGTGGPPPAPAPNPTLKCTLCQERLEDTHFVQCPSVGHHKFCFPCSRESIKRQGSGAEVYCPSGEKCPLANSTIPWAFMQGEIATILGEELKVKKERETVAVPACTGRYTTNTNATTPTNTNGGGSRSSSSSSSGGGGGGGSMSVEGEPVPSVAVGPAGGYHPSVDDAYDDDDDEDEDDEDAVRICEDDDGADVRSIVREDRESPGEEPDLAYQRPIAAGGYSGGGRADNDHPAVRSHPIETAQQRQQQSWETDFYQQSPQPQPPSIPQQRYDRQLRSHRHLRHQHHHQQHHR</sequence>
<evidence type="ECO:0000256" key="2">
    <source>
        <dbReference type="ARBA" id="ARBA00010802"/>
    </source>
</evidence>
<protein>
    <submittedName>
        <fullName evidence="7">Uncharacterized protein</fullName>
    </submittedName>
</protein>
<dbReference type="Proteomes" id="UP000075840">
    <property type="component" value="Unassembled WGS sequence"/>
</dbReference>
<reference evidence="7" key="1">
    <citation type="submission" date="2022-08" db="UniProtKB">
        <authorList>
            <consortium name="EnsemblMetazoa"/>
        </authorList>
    </citation>
    <scope>IDENTIFICATION</scope>
    <source>
        <strain evidence="7">Dongola</strain>
    </source>
</reference>
<dbReference type="GO" id="GO:0006357">
    <property type="term" value="P:regulation of transcription by RNA polymerase II"/>
    <property type="evidence" value="ECO:0007669"/>
    <property type="project" value="TreeGrafter"/>
</dbReference>
<dbReference type="VEuPathDB" id="VectorBase:AARA21_012580"/>
<dbReference type="EnsemblMetazoa" id="AARA016648-RA">
    <property type="protein sequence ID" value="AARA016648-PA"/>
    <property type="gene ID" value="AARA016648"/>
</dbReference>
<dbReference type="EMBL" id="APCN01000279">
    <property type="status" value="NOT_ANNOTATED_CDS"/>
    <property type="molecule type" value="Genomic_DNA"/>
</dbReference>
<accession>A0A2C9GPI3</accession>